<dbReference type="SUPFAM" id="SSF51735">
    <property type="entry name" value="NAD(P)-binding Rossmann-fold domains"/>
    <property type="match status" value="1"/>
</dbReference>
<dbReference type="Proteomes" id="UP000515465">
    <property type="component" value="Chromosome"/>
</dbReference>
<dbReference type="PANTHER" id="PTHR43245:SF24">
    <property type="entry name" value="DEHYDROGENASE"/>
    <property type="match status" value="1"/>
</dbReference>
<feature type="domain" description="NAD-dependent epimerase/dehydratase" evidence="1">
    <location>
        <begin position="4"/>
        <end position="227"/>
    </location>
</feature>
<sequence>MRRVLVTGASGFLGAHIVARLAADGMQVVAQGRDVGRCVALEAAGHAVVRRDLSQPLDADAEAAFGELDAIVHCAALSAPFGRLADFQAANVTATRNLVDFAHRQGVRRFVQISSPSVCFAFRDQLDVPEDMALPEPVNAYALTKRQAEEIVLAASGISPVILRPRGIYGAGDRALLPRLLAAARRPLPLFRDGQARIDLTHVDDVVDAVVAALEAGSDADGQIFNVSGGEVLPVRRIAEGACARAGVAARWRKMPLWPAMLAAGAMEAVALRLPGRPEPPVTRYGLGLFAYAQSLDISKAARMLGWAPKVSFEEGLDRTFGKAAESRFAAGRAAA</sequence>
<dbReference type="InterPro" id="IPR050177">
    <property type="entry name" value="Lipid_A_modif_metabolic_enz"/>
</dbReference>
<evidence type="ECO:0000313" key="3">
    <source>
        <dbReference type="Proteomes" id="UP000515465"/>
    </source>
</evidence>
<name>A0A7G6SYH1_9HYPH</name>
<dbReference type="EMBL" id="CP050296">
    <property type="protein sequence ID" value="QND59553.1"/>
    <property type="molecule type" value="Genomic_DNA"/>
</dbReference>
<protein>
    <submittedName>
        <fullName evidence="2">NAD(P)-dependent oxidoreductase</fullName>
    </submittedName>
</protein>
<dbReference type="Gene3D" id="3.40.50.720">
    <property type="entry name" value="NAD(P)-binding Rossmann-like Domain"/>
    <property type="match status" value="1"/>
</dbReference>
<dbReference type="AlphaFoldDB" id="A0A7G6SYH1"/>
<dbReference type="Pfam" id="PF01370">
    <property type="entry name" value="Epimerase"/>
    <property type="match status" value="1"/>
</dbReference>
<proteinExistence type="predicted"/>
<evidence type="ECO:0000259" key="1">
    <source>
        <dbReference type="Pfam" id="PF01370"/>
    </source>
</evidence>
<accession>A0A7G6SYH1</accession>
<evidence type="ECO:0000313" key="2">
    <source>
        <dbReference type="EMBL" id="QND59553.1"/>
    </source>
</evidence>
<dbReference type="PANTHER" id="PTHR43245">
    <property type="entry name" value="BIFUNCTIONAL POLYMYXIN RESISTANCE PROTEIN ARNA"/>
    <property type="match status" value="1"/>
</dbReference>
<gene>
    <name evidence="2" type="ORF">HB778_25500</name>
</gene>
<dbReference type="InterPro" id="IPR001509">
    <property type="entry name" value="Epimerase_deHydtase"/>
</dbReference>
<reference evidence="3" key="1">
    <citation type="journal article" date="2020" name="Mol. Plant Microbe">
        <title>Rhizobial microsymbionts of the narrowly endemic Oxytropis species growing in Kamchatka are characterized by significant genetic diversity and possess a set of genes that are associated with T3SS and T6SS secretion systems and can affect the development of symbiosis.</title>
        <authorList>
            <person name="Safronova V."/>
            <person name="Guro P."/>
            <person name="Sazanova A."/>
            <person name="Kuznetsova I."/>
            <person name="Belimov A."/>
            <person name="Yakubov V."/>
            <person name="Chirak E."/>
            <person name="Afonin A."/>
            <person name="Gogolev Y."/>
            <person name="Andronov E."/>
            <person name="Tikhonovich I."/>
        </authorList>
    </citation>
    <scope>NUCLEOTIDE SEQUENCE [LARGE SCALE GENOMIC DNA]</scope>
    <source>
        <strain evidence="3">583</strain>
    </source>
</reference>
<dbReference type="InterPro" id="IPR036291">
    <property type="entry name" value="NAD(P)-bd_dom_sf"/>
</dbReference>
<organism evidence="2 3">
    <name type="scientific">Mesorhizobium huakuii</name>
    <dbReference type="NCBI Taxonomy" id="28104"/>
    <lineage>
        <taxon>Bacteria</taxon>
        <taxon>Pseudomonadati</taxon>
        <taxon>Pseudomonadota</taxon>
        <taxon>Alphaproteobacteria</taxon>
        <taxon>Hyphomicrobiales</taxon>
        <taxon>Phyllobacteriaceae</taxon>
        <taxon>Mesorhizobium</taxon>
    </lineage>
</organism>
<dbReference type="Gene3D" id="3.90.25.10">
    <property type="entry name" value="UDP-galactose 4-epimerase, domain 1"/>
    <property type="match status" value="1"/>
</dbReference>
<dbReference type="RefSeq" id="WP_183457922.1">
    <property type="nucleotide sequence ID" value="NZ_CP050296.1"/>
</dbReference>